<gene>
    <name evidence="1" type="ORF">BM524_19240</name>
</gene>
<dbReference type="Proteomes" id="UP000182101">
    <property type="component" value="Plasmid pAMCP48-600"/>
</dbReference>
<name>A0AAC9NU40_9ALTE</name>
<dbReference type="AlphaFoldDB" id="A0AAC9NU40"/>
<evidence type="ECO:0000313" key="1">
    <source>
        <dbReference type="EMBL" id="APD92057.1"/>
    </source>
</evidence>
<geneLocation type="plasmid" evidence="2">
    <name>pamcp48-600</name>
</geneLocation>
<dbReference type="RefSeq" id="WP_071960667.1">
    <property type="nucleotide sequence ID" value="NZ_CP018025.1"/>
</dbReference>
<dbReference type="EMBL" id="CP018025">
    <property type="protein sequence ID" value="APD92057.1"/>
    <property type="molecule type" value="Genomic_DNA"/>
</dbReference>
<sequence length="142" mass="15712">MTLLCRECGNEMQINENGVSNHLDDGLVDYDQDADHVAITDEYVLMSMNKEATVMSLQKDKSNSLFHAIKKLAANSAPEDKEVSIYQTSLEIALKALKGNEKALSDIAKAVNDELGDDIDDISYMDCESEIKQLVEVINTPN</sequence>
<evidence type="ECO:0000313" key="2">
    <source>
        <dbReference type="Proteomes" id="UP000182101"/>
    </source>
</evidence>
<accession>A0AAC9NU40</accession>
<organism evidence="1 2">
    <name type="scientific">Alteromonas mediterranea</name>
    <dbReference type="NCBI Taxonomy" id="314275"/>
    <lineage>
        <taxon>Bacteria</taxon>
        <taxon>Pseudomonadati</taxon>
        <taxon>Pseudomonadota</taxon>
        <taxon>Gammaproteobacteria</taxon>
        <taxon>Alteromonadales</taxon>
        <taxon>Alteromonadaceae</taxon>
        <taxon>Alteromonas/Salinimonas group</taxon>
        <taxon>Alteromonas</taxon>
    </lineage>
</organism>
<reference evidence="1 2" key="1">
    <citation type="submission" date="2016-11" db="EMBL/GenBank/DDBJ databases">
        <title>Networking in microbes: conjugative elements and plasmids in the genus Alteromonas.</title>
        <authorList>
            <person name="Lopez-Perez M."/>
            <person name="Ramon-Marco N."/>
            <person name="Rodriguez-Valera F."/>
        </authorList>
    </citation>
    <scope>NUCLEOTIDE SEQUENCE [LARGE SCALE GENOMIC DNA]</scope>
    <source>
        <strain evidence="1 2">CP48</strain>
        <plasmid evidence="2">pamcp48-600</plasmid>
    </source>
</reference>
<proteinExistence type="predicted"/>
<keyword evidence="1" id="KW-0614">Plasmid</keyword>
<protein>
    <submittedName>
        <fullName evidence="1">Uncharacterized protein</fullName>
    </submittedName>
</protein>